<feature type="binding site" evidence="10">
    <location>
        <position position="478"/>
    </location>
    <ligand>
        <name>[Ni-4Fe-4S] cluster</name>
        <dbReference type="ChEBI" id="CHEBI:47739"/>
    </ligand>
</feature>
<keyword evidence="5 9" id="KW-0560">Oxidoreductase</keyword>
<feature type="binding site" evidence="10">
    <location>
        <position position="67"/>
    </location>
    <ligand>
        <name>[4Fe-4S] cluster</name>
        <dbReference type="ChEBI" id="CHEBI:49883"/>
        <label>2</label>
    </ligand>
</feature>
<evidence type="ECO:0000313" key="11">
    <source>
        <dbReference type="EMBL" id="SDY23340.1"/>
    </source>
</evidence>
<name>A0A1H3I6M0_EUBBA</name>
<evidence type="ECO:0000313" key="12">
    <source>
        <dbReference type="Proteomes" id="UP000199652"/>
    </source>
</evidence>
<evidence type="ECO:0000256" key="8">
    <source>
        <dbReference type="ARBA" id="ARBA00048733"/>
    </source>
</evidence>
<evidence type="ECO:0000256" key="7">
    <source>
        <dbReference type="ARBA" id="ARBA00023014"/>
    </source>
</evidence>
<feature type="binding site" evidence="10">
    <location>
        <position position="519"/>
    </location>
    <ligand>
        <name>[Ni-4Fe-4S] cluster</name>
        <dbReference type="ChEBI" id="CHEBI:47739"/>
    </ligand>
</feature>
<feature type="binding site" evidence="10">
    <location>
        <position position="51"/>
    </location>
    <ligand>
        <name>[4Fe-4S] cluster</name>
        <dbReference type="ChEBI" id="CHEBI:49883"/>
        <label>2</label>
    </ligand>
</feature>
<dbReference type="GO" id="GO:0006091">
    <property type="term" value="P:generation of precursor metabolites and energy"/>
    <property type="evidence" value="ECO:0007669"/>
    <property type="project" value="InterPro"/>
</dbReference>
<dbReference type="Pfam" id="PF03063">
    <property type="entry name" value="Prismane"/>
    <property type="match status" value="1"/>
</dbReference>
<dbReference type="Proteomes" id="UP000199652">
    <property type="component" value="Unassembled WGS sequence"/>
</dbReference>
<dbReference type="RefSeq" id="WP_176770920.1">
    <property type="nucleotide sequence ID" value="NZ_FNOU01000021.1"/>
</dbReference>
<feature type="binding site" evidence="10">
    <location>
        <position position="56"/>
    </location>
    <ligand>
        <name>[4Fe-4S] cluster</name>
        <dbReference type="ChEBI" id="CHEBI:49883"/>
        <label>2</label>
    </ligand>
</feature>
<evidence type="ECO:0000256" key="3">
    <source>
        <dbReference type="ARBA" id="ARBA00022596"/>
    </source>
</evidence>
<dbReference type="GO" id="GO:0042542">
    <property type="term" value="P:response to hydrogen peroxide"/>
    <property type="evidence" value="ECO:0007669"/>
    <property type="project" value="TreeGrafter"/>
</dbReference>
<dbReference type="PANTHER" id="PTHR30109">
    <property type="entry name" value="HYDROXYLAMINE REDUCTASE"/>
    <property type="match status" value="1"/>
</dbReference>
<dbReference type="GO" id="GO:0051539">
    <property type="term" value="F:4 iron, 4 sulfur cluster binding"/>
    <property type="evidence" value="ECO:0007669"/>
    <property type="project" value="UniProtKB-UniRule"/>
</dbReference>
<dbReference type="SUPFAM" id="SSF56821">
    <property type="entry name" value="Prismane protein-like"/>
    <property type="match status" value="1"/>
</dbReference>
<organism evidence="11 12">
    <name type="scientific">Eubacterium barkeri</name>
    <name type="common">Clostridium barkeri</name>
    <dbReference type="NCBI Taxonomy" id="1528"/>
    <lineage>
        <taxon>Bacteria</taxon>
        <taxon>Bacillati</taxon>
        <taxon>Bacillota</taxon>
        <taxon>Clostridia</taxon>
        <taxon>Eubacteriales</taxon>
        <taxon>Eubacteriaceae</taxon>
        <taxon>Eubacterium</taxon>
    </lineage>
</organism>
<evidence type="ECO:0000256" key="2">
    <source>
        <dbReference type="ARBA" id="ARBA00022485"/>
    </source>
</evidence>
<dbReference type="GO" id="GO:0004601">
    <property type="term" value="F:peroxidase activity"/>
    <property type="evidence" value="ECO:0007669"/>
    <property type="project" value="TreeGrafter"/>
</dbReference>
<dbReference type="Gene3D" id="3.40.50.2030">
    <property type="match status" value="2"/>
</dbReference>
<dbReference type="PANTHER" id="PTHR30109:SF4">
    <property type="entry name" value="CARBON MONOXIDE DEHYDROGENASE"/>
    <property type="match status" value="1"/>
</dbReference>
<dbReference type="EMBL" id="FNOU01000021">
    <property type="protein sequence ID" value="SDY23340.1"/>
    <property type="molecule type" value="Genomic_DNA"/>
</dbReference>
<evidence type="ECO:0000256" key="1">
    <source>
        <dbReference type="ARBA" id="ARBA00001966"/>
    </source>
</evidence>
<keyword evidence="12" id="KW-1185">Reference proteome</keyword>
<dbReference type="GO" id="GO:0043885">
    <property type="term" value="F:anaerobic carbon-monoxide dehydrogenase activity"/>
    <property type="evidence" value="ECO:0007669"/>
    <property type="project" value="UniProtKB-UniRule"/>
</dbReference>
<protein>
    <recommendedName>
        <fullName evidence="9">Carbon monoxide dehydrogenase</fullName>
        <ecNumber evidence="9">1.2.7.4</ecNumber>
    </recommendedName>
</protein>
<dbReference type="GO" id="GO:0016151">
    <property type="term" value="F:nickel cation binding"/>
    <property type="evidence" value="ECO:0007669"/>
    <property type="project" value="InterPro"/>
</dbReference>
<evidence type="ECO:0000256" key="9">
    <source>
        <dbReference type="PIRNR" id="PIRNR005023"/>
    </source>
</evidence>
<dbReference type="PIRSF" id="PIRSF005023">
    <property type="entry name" value="CODH"/>
    <property type="match status" value="1"/>
</dbReference>
<dbReference type="InterPro" id="IPR004137">
    <property type="entry name" value="HCP/CODH"/>
</dbReference>
<accession>A0A1H3I6M0</accession>
<feature type="binding site" evidence="10">
    <location>
        <position position="48"/>
    </location>
    <ligand>
        <name>[4Fe-4S] cluster</name>
        <dbReference type="ChEBI" id="CHEBI:49883"/>
        <label>2</label>
    </ligand>
</feature>
<feature type="binding site" evidence="10">
    <location>
        <position position="255"/>
    </location>
    <ligand>
        <name>[Ni-4Fe-4S] cluster</name>
        <dbReference type="ChEBI" id="CHEBI:47739"/>
    </ligand>
</feature>
<feature type="binding site" evidence="10">
    <location>
        <position position="447"/>
    </location>
    <ligand>
        <name>[Ni-4Fe-4S] cluster</name>
        <dbReference type="ChEBI" id="CHEBI:47739"/>
    </ligand>
</feature>
<sequence>MGVTQCEMCRNADGCLEQFLGESGRRVSHHRMVDQEVKCGFGLAGVCCKLCSNGPCRISKNRPYGVCGADADTIVMRNFLRSVAAGSGCYIHVVENAAKRLKEAVQAGRTLKGPETLHRLCGQLGISAAEDGDAALILAETILTDLRRPYDEQMVVLEKLATPLRLTKWRELGILPGGGKDEIFNALVKTSTNLNSDPVDMAMQCLRLGISTGLYGLVLTNLLNDIILGEPELGFEATGLGIIDPDCVNIMITGHQQAMFGDLIQQLEQPEIQAKAAMVGAKAIKIVGCTCVGQDLQLRHNHCGTAFSGHAGNNYTSEAVLLTGCVDVVVSEFNCTLPGIEPICTDLDIPMLCLDDVAKKAGARGLHYSEASREAITMEILSTAIVAYAKRVGDQKRINPMAGHGAQDVITGVTDLTLKKALGGSWQPVLDAIVAGQIKGVAAVVGCSNLRAGGHDVFTIELTKRLIASDILVLSAGCTSGGLANSGLMSPAASTQAGPGLKAVCEALGVPPVLNFGPCLAIGRIEMVAGELAAALGVDLPQLPVVVSAPQWLEEQALADGAFALTLGFPLHLGLAPFVTGSDTAVTLFTETMKDLTGGYLFIDEDVDSTAAAFEAIIAEKRKGLGLDG</sequence>
<feature type="binding site" evidence="10">
    <location>
        <position position="47"/>
    </location>
    <ligand>
        <name>[4Fe-4S] cluster</name>
        <dbReference type="ChEBI" id="CHEBI:49883"/>
        <label>1</label>
        <note>ligand shared between dimeric partners</note>
    </ligand>
</feature>
<keyword evidence="6 9" id="KW-0408">Iron</keyword>
<keyword evidence="2 9" id="KW-0004">4Fe-4S</keyword>
<gene>
    <name evidence="11" type="ORF">SAMN04488579_12135</name>
</gene>
<evidence type="ECO:0000256" key="5">
    <source>
        <dbReference type="ARBA" id="ARBA00023002"/>
    </source>
</evidence>
<keyword evidence="7 9" id="KW-0411">Iron-sulfur</keyword>
<evidence type="ECO:0000256" key="6">
    <source>
        <dbReference type="ARBA" id="ARBA00023004"/>
    </source>
</evidence>
<dbReference type="InterPro" id="IPR016099">
    <property type="entry name" value="Prismane-like_a/b-sand"/>
</dbReference>
<comment type="catalytic activity">
    <reaction evidence="8 9">
        <text>CO + 2 oxidized [2Fe-2S]-[ferredoxin] + H2O = 2 reduced [2Fe-2S]-[ferredoxin] + CO2 + 2 H(+)</text>
        <dbReference type="Rhea" id="RHEA:21040"/>
        <dbReference type="Rhea" id="RHEA-COMP:10000"/>
        <dbReference type="Rhea" id="RHEA-COMP:10001"/>
        <dbReference type="ChEBI" id="CHEBI:15377"/>
        <dbReference type="ChEBI" id="CHEBI:15378"/>
        <dbReference type="ChEBI" id="CHEBI:16526"/>
        <dbReference type="ChEBI" id="CHEBI:17245"/>
        <dbReference type="ChEBI" id="CHEBI:33737"/>
        <dbReference type="ChEBI" id="CHEBI:33738"/>
        <dbReference type="EC" id="1.2.7.4"/>
    </reaction>
</comment>
<dbReference type="Gene3D" id="1.20.1270.30">
    <property type="match status" value="1"/>
</dbReference>
<feature type="binding site" evidence="10">
    <location>
        <position position="291"/>
    </location>
    <ligand>
        <name>[Ni-4Fe-4S] cluster</name>
        <dbReference type="ChEBI" id="CHEBI:47739"/>
    </ligand>
</feature>
<comment type="cofactor">
    <cofactor evidence="1">
        <name>[4Fe-4S] cluster</name>
        <dbReference type="ChEBI" id="CHEBI:49883"/>
    </cofactor>
</comment>
<dbReference type="STRING" id="1528.SAMN04488579_12135"/>
<dbReference type="InterPro" id="IPR010047">
    <property type="entry name" value="CODH"/>
</dbReference>
<dbReference type="EC" id="1.2.7.4" evidence="9"/>
<evidence type="ECO:0000256" key="10">
    <source>
        <dbReference type="PIRSR" id="PIRSR005023-1"/>
    </source>
</evidence>
<dbReference type="GO" id="GO:0050418">
    <property type="term" value="F:hydroxylamine reductase activity"/>
    <property type="evidence" value="ECO:0007669"/>
    <property type="project" value="TreeGrafter"/>
</dbReference>
<reference evidence="12" key="1">
    <citation type="submission" date="2016-10" db="EMBL/GenBank/DDBJ databases">
        <authorList>
            <person name="Varghese N."/>
            <person name="Submissions S."/>
        </authorList>
    </citation>
    <scope>NUCLEOTIDE SEQUENCE [LARGE SCALE GENOMIC DNA]</scope>
    <source>
        <strain evidence="12">VPI 5359</strain>
    </source>
</reference>
<dbReference type="AlphaFoldDB" id="A0A1H3I6M0"/>
<dbReference type="InterPro" id="IPR016101">
    <property type="entry name" value="CO_DH_a-bundle"/>
</dbReference>
<proteinExistence type="predicted"/>
<evidence type="ECO:0000256" key="4">
    <source>
        <dbReference type="ARBA" id="ARBA00022723"/>
    </source>
</evidence>
<dbReference type="NCBIfam" id="TIGR01702">
    <property type="entry name" value="CO_DH_cata"/>
    <property type="match status" value="1"/>
</dbReference>
<keyword evidence="4 9" id="KW-0479">Metal-binding</keyword>
<feature type="binding site" evidence="10">
    <location>
        <position position="39"/>
    </location>
    <ligand>
        <name>[4Fe-4S] cluster</name>
        <dbReference type="ChEBI" id="CHEBI:49883"/>
        <label>1</label>
        <note>ligand shared between dimeric partners</note>
    </ligand>
</feature>
<feature type="binding site" evidence="10">
    <location>
        <position position="335"/>
    </location>
    <ligand>
        <name>[Ni-4Fe-4S] cluster</name>
        <dbReference type="ChEBI" id="CHEBI:47739"/>
    </ligand>
</feature>
<dbReference type="InterPro" id="IPR011254">
    <property type="entry name" value="Prismane-like_sf"/>
</dbReference>
<keyword evidence="3 10" id="KW-0533">Nickel</keyword>